<dbReference type="CDD" id="cd00093">
    <property type="entry name" value="HTH_XRE"/>
    <property type="match status" value="1"/>
</dbReference>
<dbReference type="SUPFAM" id="SSF47413">
    <property type="entry name" value="lambda repressor-like DNA-binding domains"/>
    <property type="match status" value="1"/>
</dbReference>
<comment type="caution">
    <text evidence="2">The sequence shown here is derived from an EMBL/GenBank/DDBJ whole genome shotgun (WGS) entry which is preliminary data.</text>
</comment>
<dbReference type="RefSeq" id="WP_070153184.1">
    <property type="nucleotide sequence ID" value="NZ_JBBMKL010000063.1"/>
</dbReference>
<dbReference type="EMBL" id="MKQS01000004">
    <property type="protein sequence ID" value="OFE44352.1"/>
    <property type="molecule type" value="Genomic_DNA"/>
</dbReference>
<dbReference type="InterPro" id="IPR001387">
    <property type="entry name" value="Cro/C1-type_HTH"/>
</dbReference>
<dbReference type="AlphaFoldDB" id="A0A1E8E3V6"/>
<dbReference type="Pfam" id="PF01381">
    <property type="entry name" value="HTH_3"/>
    <property type="match status" value="1"/>
</dbReference>
<organism evidence="2 3">
    <name type="scientific">Acinetobacter towneri</name>
    <dbReference type="NCBI Taxonomy" id="202956"/>
    <lineage>
        <taxon>Bacteria</taxon>
        <taxon>Pseudomonadati</taxon>
        <taxon>Pseudomonadota</taxon>
        <taxon>Gammaproteobacteria</taxon>
        <taxon>Moraxellales</taxon>
        <taxon>Moraxellaceae</taxon>
        <taxon>Acinetobacter</taxon>
    </lineage>
</organism>
<dbReference type="GO" id="GO:0003677">
    <property type="term" value="F:DNA binding"/>
    <property type="evidence" value="ECO:0007669"/>
    <property type="project" value="InterPro"/>
</dbReference>
<name>A0A1E8E3V6_9GAMM</name>
<protein>
    <submittedName>
        <fullName evidence="2">Transcriptional regulator</fullName>
    </submittedName>
</protein>
<dbReference type="PROSITE" id="PS50943">
    <property type="entry name" value="HTH_CROC1"/>
    <property type="match status" value="1"/>
</dbReference>
<evidence type="ECO:0000313" key="2">
    <source>
        <dbReference type="EMBL" id="OFE44352.1"/>
    </source>
</evidence>
<dbReference type="InterPro" id="IPR010982">
    <property type="entry name" value="Lambda_DNA-bd_dom_sf"/>
</dbReference>
<accession>A0A1E8E3V6</accession>
<evidence type="ECO:0000259" key="1">
    <source>
        <dbReference type="PROSITE" id="PS50943"/>
    </source>
</evidence>
<dbReference type="STRING" id="202956.BJN41_10355"/>
<evidence type="ECO:0000313" key="3">
    <source>
        <dbReference type="Proteomes" id="UP000186931"/>
    </source>
</evidence>
<dbReference type="Proteomes" id="UP000186931">
    <property type="component" value="Unassembled WGS sequence"/>
</dbReference>
<dbReference type="Gene3D" id="1.10.260.40">
    <property type="entry name" value="lambda repressor-like DNA-binding domains"/>
    <property type="match status" value="1"/>
</dbReference>
<reference evidence="2 3" key="1">
    <citation type="submission" date="2016-10" db="EMBL/GenBank/DDBJ databases">
        <title>Genome of airborne Acinetobacter sp. 5-2Ac02 in the hospital environment: Species near to Acinetobacter towneri.</title>
        <authorList>
            <person name="Barbosa B."/>
            <person name="Fernandez-Garcia L."/>
            <person name="Gato E."/>
            <person name="Leao R."/>
            <person name="Albano R."/>
            <person name="Fernandez B."/>
            <person name="Fernandez-Cuenca F."/>
            <person name="Marques E."/>
            <person name="Tomas M."/>
        </authorList>
    </citation>
    <scope>NUCLEOTIDE SEQUENCE [LARGE SCALE GENOMIC DNA]</scope>
    <source>
        <strain evidence="2 3">5-2Ac02</strain>
    </source>
</reference>
<sequence>MDKRFKPLTPIQQMEKRLSVLETINNHPDWPFYQVARFIRTELHLTLNDMAKITKIAPQTLQKMEQPGSNPTLKSMQKLLDTFGLQLQIKVK</sequence>
<dbReference type="SMART" id="SM00530">
    <property type="entry name" value="HTH_XRE"/>
    <property type="match status" value="1"/>
</dbReference>
<proteinExistence type="predicted"/>
<gene>
    <name evidence="2" type="ORF">BJN41_10355</name>
</gene>
<feature type="domain" description="HTH cro/C1-type" evidence="1">
    <location>
        <begin position="37"/>
        <end position="90"/>
    </location>
</feature>